<evidence type="ECO:0000256" key="1">
    <source>
        <dbReference type="SAM" id="MobiDB-lite"/>
    </source>
</evidence>
<keyword evidence="2" id="KW-0548">Nucleotidyltransferase</keyword>
<name>A0A6G0ZB24_APHCR</name>
<dbReference type="OrthoDB" id="7987018at2759"/>
<accession>A0A6G0ZB24</accession>
<keyword evidence="3" id="KW-1185">Reference proteome</keyword>
<reference evidence="2 3" key="1">
    <citation type="submission" date="2019-08" db="EMBL/GenBank/DDBJ databases">
        <title>Whole genome of Aphis craccivora.</title>
        <authorList>
            <person name="Voronova N.V."/>
            <person name="Shulinski R.S."/>
            <person name="Bandarenka Y.V."/>
            <person name="Zhorov D.G."/>
            <person name="Warner D."/>
        </authorList>
    </citation>
    <scope>NUCLEOTIDE SEQUENCE [LARGE SCALE GENOMIC DNA]</scope>
    <source>
        <strain evidence="2">180601</strain>
        <tissue evidence="2">Whole Body</tissue>
    </source>
</reference>
<comment type="caution">
    <text evidence="2">The sequence shown here is derived from an EMBL/GenBank/DDBJ whole genome shotgun (WGS) entry which is preliminary data.</text>
</comment>
<feature type="region of interest" description="Disordered" evidence="1">
    <location>
        <begin position="1"/>
        <end position="30"/>
    </location>
</feature>
<keyword evidence="2" id="KW-0808">Transferase</keyword>
<feature type="compositionally biased region" description="Polar residues" evidence="1">
    <location>
        <begin position="1"/>
        <end position="22"/>
    </location>
</feature>
<organism evidence="2 3">
    <name type="scientific">Aphis craccivora</name>
    <name type="common">Cowpea aphid</name>
    <dbReference type="NCBI Taxonomy" id="307492"/>
    <lineage>
        <taxon>Eukaryota</taxon>
        <taxon>Metazoa</taxon>
        <taxon>Ecdysozoa</taxon>
        <taxon>Arthropoda</taxon>
        <taxon>Hexapoda</taxon>
        <taxon>Insecta</taxon>
        <taxon>Pterygota</taxon>
        <taxon>Neoptera</taxon>
        <taxon>Paraneoptera</taxon>
        <taxon>Hemiptera</taxon>
        <taxon>Sternorrhyncha</taxon>
        <taxon>Aphidomorpha</taxon>
        <taxon>Aphidoidea</taxon>
        <taxon>Aphididae</taxon>
        <taxon>Aphidini</taxon>
        <taxon>Aphis</taxon>
        <taxon>Aphis</taxon>
    </lineage>
</organism>
<dbReference type="AlphaFoldDB" id="A0A6G0ZB24"/>
<proteinExistence type="predicted"/>
<keyword evidence="2" id="KW-0695">RNA-directed DNA polymerase</keyword>
<gene>
    <name evidence="2" type="ORF">FWK35_00006081</name>
</gene>
<protein>
    <submittedName>
        <fullName evidence="2">Reverse transcriptase domain-containing protein</fullName>
    </submittedName>
</protein>
<sequence>MDNYNWQDTPGKTKTHSYSPGKNPTGKRPIGISKMRWEDVVKKNVEELGGGSDWKACTTDREGWKVECMMGWS</sequence>
<evidence type="ECO:0000313" key="3">
    <source>
        <dbReference type="Proteomes" id="UP000478052"/>
    </source>
</evidence>
<dbReference type="EMBL" id="VUJU01000855">
    <property type="protein sequence ID" value="KAF0767995.1"/>
    <property type="molecule type" value="Genomic_DNA"/>
</dbReference>
<evidence type="ECO:0000313" key="2">
    <source>
        <dbReference type="EMBL" id="KAF0767995.1"/>
    </source>
</evidence>
<dbReference type="Proteomes" id="UP000478052">
    <property type="component" value="Unassembled WGS sequence"/>
</dbReference>
<dbReference type="GO" id="GO:0003964">
    <property type="term" value="F:RNA-directed DNA polymerase activity"/>
    <property type="evidence" value="ECO:0007669"/>
    <property type="project" value="UniProtKB-KW"/>
</dbReference>